<dbReference type="Gene3D" id="1.10.287.130">
    <property type="match status" value="1"/>
</dbReference>
<dbReference type="InterPro" id="IPR036097">
    <property type="entry name" value="HisK_dim/P_sf"/>
</dbReference>
<accession>A0ABY5VDY0</accession>
<evidence type="ECO:0000256" key="3">
    <source>
        <dbReference type="ARBA" id="ARBA00012438"/>
    </source>
</evidence>
<dbReference type="PROSITE" id="PS50109">
    <property type="entry name" value="HIS_KIN"/>
    <property type="match status" value="1"/>
</dbReference>
<dbReference type="Proteomes" id="UP001060164">
    <property type="component" value="Chromosome"/>
</dbReference>
<dbReference type="SMART" id="SM00387">
    <property type="entry name" value="HATPase_c"/>
    <property type="match status" value="1"/>
</dbReference>
<dbReference type="SMART" id="SM00388">
    <property type="entry name" value="HisKA"/>
    <property type="match status" value="1"/>
</dbReference>
<dbReference type="PRINTS" id="PR00344">
    <property type="entry name" value="BCTRLSENSOR"/>
</dbReference>
<dbReference type="PANTHER" id="PTHR45453">
    <property type="entry name" value="PHOSPHATE REGULON SENSOR PROTEIN PHOR"/>
    <property type="match status" value="1"/>
</dbReference>
<dbReference type="EC" id="2.7.13.3" evidence="3"/>
<keyword evidence="7" id="KW-0902">Two-component regulatory system</keyword>
<dbReference type="Pfam" id="PF02518">
    <property type="entry name" value="HATPase_c"/>
    <property type="match status" value="1"/>
</dbReference>
<dbReference type="GO" id="GO:0016301">
    <property type="term" value="F:kinase activity"/>
    <property type="evidence" value="ECO:0007669"/>
    <property type="project" value="UniProtKB-KW"/>
</dbReference>
<comment type="catalytic activity">
    <reaction evidence="1">
        <text>ATP + protein L-histidine = ADP + protein N-phospho-L-histidine.</text>
        <dbReference type="EC" id="2.7.13.3"/>
    </reaction>
</comment>
<evidence type="ECO:0000313" key="10">
    <source>
        <dbReference type="Proteomes" id="UP001060164"/>
    </source>
</evidence>
<sequence length="306" mass="34099">MNGYILTVLITLGLSALLCAAVIKHYRRQTESTLDNLLQALDGAVGGVLPGTSYDESLDAAVRERLSRVVQISVMQRDSAKEERDVIKALISDISHQVRTPLTNIMLYTGLLREQSLGKDAAALADKIDRQTEKLDFFMKELVKSSYTEQAMISVCPQMIDVEEVIDTACQMTELAAMKKNIDMRVEKKETVCCADKKWTTEALGNVLENAVKYSPEHSVIRITTVLYESFVCIRVQDEGIGIREEEQGRVFERFYRSDSVKGEPGFGIGLYLVRAVLSKQGGYARIKSRPGSGTTVELYLARTKV</sequence>
<keyword evidence="4" id="KW-0597">Phosphoprotein</keyword>
<evidence type="ECO:0000256" key="4">
    <source>
        <dbReference type="ARBA" id="ARBA00022553"/>
    </source>
</evidence>
<evidence type="ECO:0000259" key="8">
    <source>
        <dbReference type="PROSITE" id="PS50109"/>
    </source>
</evidence>
<dbReference type="InterPro" id="IPR036890">
    <property type="entry name" value="HATPase_C_sf"/>
</dbReference>
<dbReference type="RefSeq" id="WP_028529251.1">
    <property type="nucleotide sequence ID" value="NZ_CABLBR010000021.1"/>
</dbReference>
<keyword evidence="6 9" id="KW-0418">Kinase</keyword>
<dbReference type="SUPFAM" id="SSF47384">
    <property type="entry name" value="Homodimeric domain of signal transducing histidine kinase"/>
    <property type="match status" value="1"/>
</dbReference>
<evidence type="ECO:0000256" key="1">
    <source>
        <dbReference type="ARBA" id="ARBA00000085"/>
    </source>
</evidence>
<evidence type="ECO:0000256" key="5">
    <source>
        <dbReference type="ARBA" id="ARBA00022679"/>
    </source>
</evidence>
<dbReference type="InterPro" id="IPR003594">
    <property type="entry name" value="HATPase_dom"/>
</dbReference>
<dbReference type="InterPro" id="IPR004358">
    <property type="entry name" value="Sig_transdc_His_kin-like_C"/>
</dbReference>
<dbReference type="InterPro" id="IPR050351">
    <property type="entry name" value="BphY/WalK/GraS-like"/>
</dbReference>
<dbReference type="EMBL" id="CP102290">
    <property type="protein sequence ID" value="UWP58193.1"/>
    <property type="molecule type" value="Genomic_DNA"/>
</dbReference>
<name>A0ABY5VDY0_9FIRM</name>
<organism evidence="9 10">
    <name type="scientific">Ruminococcus gauvreauii</name>
    <dbReference type="NCBI Taxonomy" id="438033"/>
    <lineage>
        <taxon>Bacteria</taxon>
        <taxon>Bacillati</taxon>
        <taxon>Bacillota</taxon>
        <taxon>Clostridia</taxon>
        <taxon>Eubacteriales</taxon>
        <taxon>Oscillospiraceae</taxon>
        <taxon>Ruminococcus</taxon>
    </lineage>
</organism>
<feature type="domain" description="Histidine kinase" evidence="8">
    <location>
        <begin position="93"/>
        <end position="305"/>
    </location>
</feature>
<keyword evidence="10" id="KW-1185">Reference proteome</keyword>
<evidence type="ECO:0000256" key="6">
    <source>
        <dbReference type="ARBA" id="ARBA00022777"/>
    </source>
</evidence>
<dbReference type="InterPro" id="IPR003661">
    <property type="entry name" value="HisK_dim/P_dom"/>
</dbReference>
<dbReference type="Pfam" id="PF00512">
    <property type="entry name" value="HisKA"/>
    <property type="match status" value="1"/>
</dbReference>
<comment type="subcellular location">
    <subcellularLocation>
        <location evidence="2">Membrane</location>
    </subcellularLocation>
</comment>
<dbReference type="Gene3D" id="3.30.565.10">
    <property type="entry name" value="Histidine kinase-like ATPase, C-terminal domain"/>
    <property type="match status" value="1"/>
</dbReference>
<dbReference type="PANTHER" id="PTHR45453:SF1">
    <property type="entry name" value="PHOSPHATE REGULON SENSOR PROTEIN PHOR"/>
    <property type="match status" value="1"/>
</dbReference>
<protein>
    <recommendedName>
        <fullName evidence="3">histidine kinase</fullName>
        <ecNumber evidence="3">2.7.13.3</ecNumber>
    </recommendedName>
</protein>
<dbReference type="SUPFAM" id="SSF55874">
    <property type="entry name" value="ATPase domain of HSP90 chaperone/DNA topoisomerase II/histidine kinase"/>
    <property type="match status" value="1"/>
</dbReference>
<gene>
    <name evidence="9" type="ORF">NQ502_12475</name>
</gene>
<reference evidence="9" key="1">
    <citation type="journal article" date="2022" name="Cell">
        <title>Design, construction, and in vivo augmentation of a complex gut microbiome.</title>
        <authorList>
            <person name="Cheng A.G."/>
            <person name="Ho P.Y."/>
            <person name="Aranda-Diaz A."/>
            <person name="Jain S."/>
            <person name="Yu F.B."/>
            <person name="Meng X."/>
            <person name="Wang M."/>
            <person name="Iakiviak M."/>
            <person name="Nagashima K."/>
            <person name="Zhao A."/>
            <person name="Murugkar P."/>
            <person name="Patil A."/>
            <person name="Atabakhsh K."/>
            <person name="Weakley A."/>
            <person name="Yan J."/>
            <person name="Brumbaugh A.R."/>
            <person name="Higginbottom S."/>
            <person name="Dimas A."/>
            <person name="Shiver A.L."/>
            <person name="Deutschbauer A."/>
            <person name="Neff N."/>
            <person name="Sonnenburg J.L."/>
            <person name="Huang K.C."/>
            <person name="Fischbach M.A."/>
        </authorList>
    </citation>
    <scope>NUCLEOTIDE SEQUENCE</scope>
    <source>
        <strain evidence="9">DSM 19829</strain>
    </source>
</reference>
<proteinExistence type="predicted"/>
<dbReference type="InterPro" id="IPR005467">
    <property type="entry name" value="His_kinase_dom"/>
</dbReference>
<evidence type="ECO:0000256" key="7">
    <source>
        <dbReference type="ARBA" id="ARBA00023012"/>
    </source>
</evidence>
<evidence type="ECO:0000256" key="2">
    <source>
        <dbReference type="ARBA" id="ARBA00004370"/>
    </source>
</evidence>
<evidence type="ECO:0000313" key="9">
    <source>
        <dbReference type="EMBL" id="UWP58193.1"/>
    </source>
</evidence>
<dbReference type="CDD" id="cd00075">
    <property type="entry name" value="HATPase"/>
    <property type="match status" value="1"/>
</dbReference>
<dbReference type="CDD" id="cd00082">
    <property type="entry name" value="HisKA"/>
    <property type="match status" value="1"/>
</dbReference>
<keyword evidence="5" id="KW-0808">Transferase</keyword>